<evidence type="ECO:0000313" key="3">
    <source>
        <dbReference type="EMBL" id="KAK4116131.1"/>
    </source>
</evidence>
<evidence type="ECO:0000256" key="1">
    <source>
        <dbReference type="SAM" id="MobiDB-lite"/>
    </source>
</evidence>
<protein>
    <recommendedName>
        <fullName evidence="2">Rho-GAP domain-containing protein</fullName>
    </recommendedName>
</protein>
<feature type="region of interest" description="Disordered" evidence="1">
    <location>
        <begin position="220"/>
        <end position="265"/>
    </location>
</feature>
<feature type="region of interest" description="Disordered" evidence="1">
    <location>
        <begin position="388"/>
        <end position="408"/>
    </location>
</feature>
<name>A0AAN6TL90_9PEZI</name>
<dbReference type="EMBL" id="MU853333">
    <property type="protein sequence ID" value="KAK4116131.1"/>
    <property type="molecule type" value="Genomic_DNA"/>
</dbReference>
<gene>
    <name evidence="3" type="ORF">N656DRAFT_226617</name>
</gene>
<feature type="compositionally biased region" description="Polar residues" evidence="1">
    <location>
        <begin position="296"/>
        <end position="337"/>
    </location>
</feature>
<dbReference type="SMART" id="SM00324">
    <property type="entry name" value="RhoGAP"/>
    <property type="match status" value="1"/>
</dbReference>
<comment type="caution">
    <text evidence="3">The sequence shown here is derived from an EMBL/GenBank/DDBJ whole genome shotgun (WGS) entry which is preliminary data.</text>
</comment>
<dbReference type="AlphaFoldDB" id="A0AAN6TL90"/>
<keyword evidence="4" id="KW-1185">Reference proteome</keyword>
<dbReference type="InterPro" id="IPR008936">
    <property type="entry name" value="Rho_GTPase_activation_prot"/>
</dbReference>
<dbReference type="InterPro" id="IPR000198">
    <property type="entry name" value="RhoGAP_dom"/>
</dbReference>
<reference evidence="3" key="2">
    <citation type="submission" date="2023-05" db="EMBL/GenBank/DDBJ databases">
        <authorList>
            <consortium name="Lawrence Berkeley National Laboratory"/>
            <person name="Steindorff A."/>
            <person name="Hensen N."/>
            <person name="Bonometti L."/>
            <person name="Westerberg I."/>
            <person name="Brannstrom I.O."/>
            <person name="Guillou S."/>
            <person name="Cros-Aarteil S."/>
            <person name="Calhoun S."/>
            <person name="Haridas S."/>
            <person name="Kuo A."/>
            <person name="Mondo S."/>
            <person name="Pangilinan J."/>
            <person name="Riley R."/>
            <person name="Labutti K."/>
            <person name="Andreopoulos B."/>
            <person name="Lipzen A."/>
            <person name="Chen C."/>
            <person name="Yanf M."/>
            <person name="Daum C."/>
            <person name="Ng V."/>
            <person name="Clum A."/>
            <person name="Ohm R."/>
            <person name="Martin F."/>
            <person name="Silar P."/>
            <person name="Natvig D."/>
            <person name="Lalanne C."/>
            <person name="Gautier V."/>
            <person name="Ament-Velasquez S.L."/>
            <person name="Kruys A."/>
            <person name="Hutchinson M.I."/>
            <person name="Powell A.J."/>
            <person name="Barry K."/>
            <person name="Miller A.N."/>
            <person name="Grigoriev I.V."/>
            <person name="Debuchy R."/>
            <person name="Gladieux P."/>
            <person name="Thoren M.H."/>
            <person name="Johannesson H."/>
        </authorList>
    </citation>
    <scope>NUCLEOTIDE SEQUENCE</scope>
    <source>
        <strain evidence="3">CBS 508.74</strain>
    </source>
</reference>
<evidence type="ECO:0000259" key="2">
    <source>
        <dbReference type="PROSITE" id="PS50238"/>
    </source>
</evidence>
<feature type="region of interest" description="Disordered" evidence="1">
    <location>
        <begin position="281"/>
        <end position="344"/>
    </location>
</feature>
<dbReference type="GeneID" id="89933064"/>
<dbReference type="SUPFAM" id="SSF48350">
    <property type="entry name" value="GTPase activation domain, GAP"/>
    <property type="match status" value="1"/>
</dbReference>
<accession>A0AAN6TL90</accession>
<organism evidence="3 4">
    <name type="scientific">Canariomyces notabilis</name>
    <dbReference type="NCBI Taxonomy" id="2074819"/>
    <lineage>
        <taxon>Eukaryota</taxon>
        <taxon>Fungi</taxon>
        <taxon>Dikarya</taxon>
        <taxon>Ascomycota</taxon>
        <taxon>Pezizomycotina</taxon>
        <taxon>Sordariomycetes</taxon>
        <taxon>Sordariomycetidae</taxon>
        <taxon>Sordariales</taxon>
        <taxon>Chaetomiaceae</taxon>
        <taxon>Canariomyces</taxon>
    </lineage>
</organism>
<dbReference type="Proteomes" id="UP001302812">
    <property type="component" value="Unassembled WGS sequence"/>
</dbReference>
<dbReference type="PROSITE" id="PS50238">
    <property type="entry name" value="RHOGAP"/>
    <property type="match status" value="1"/>
</dbReference>
<proteinExistence type="predicted"/>
<sequence>MRFGHEDGDYHGLSVNASCFAASDAIVRTSLALSDLTREVRESQPELNALEAELRSLDCVFDLLKVNLGSLSAPLAKQTPVVLHTCLTVIEELHGCLLIINRPGLPLAEKRSRWLASRRQVGSLRWTLGIYKLVLGLTADLATVSQERDPPMVRVPGRQTKRGGPTEDVSEREVVVARIIELSSGLHKSLQQNVALAKLKHYLDSLHAEAVASTYDHPEAQALGHPRDGRSSLNETPDSAIDMSYDEACSPRGKHTDPSPPVGVALSPLKEAADEFDGELNEMPIQTPPVPPRSASRFSPTSTRPSWSDRYSSSTDRTYDSNYSMSSRPPTVSPTTRGQRRPFQEGYFIPVTQLATEARDSYSASDSSSEYQRGSGFGPVLSSVWESSHEDLSSPMRPTSGSQFENRKHENMDDGRAFQLQRSSSRFSKALRTLGLKRASSELEIGHPKTESEVFGVTITQSMKVAKGVAGVRHAGSGNSSHTTRAYPLCVLRCTYHIRDCGLGTPHLFGIQGDQQRVAQLKEIFSSPETSYGKELNWSHFSVHDAADLILLFLSELPKPLVSGSIGKRWIALSRQATVRGSLAIRLDQGIDFWEEALLGIHGRDRDLLKLLLNVWADVTEAAELNDMTAERLASRVINALMHLTATQRNQTDFVLGLAFIIRRRSEDNIAAKGVRPGPGSNGFV</sequence>
<evidence type="ECO:0000313" key="4">
    <source>
        <dbReference type="Proteomes" id="UP001302812"/>
    </source>
</evidence>
<dbReference type="GO" id="GO:0007165">
    <property type="term" value="P:signal transduction"/>
    <property type="evidence" value="ECO:0007669"/>
    <property type="project" value="InterPro"/>
</dbReference>
<dbReference type="Pfam" id="PF00620">
    <property type="entry name" value="RhoGAP"/>
    <property type="match status" value="1"/>
</dbReference>
<dbReference type="Gene3D" id="1.10.555.10">
    <property type="entry name" value="Rho GTPase activation protein"/>
    <property type="match status" value="1"/>
</dbReference>
<feature type="domain" description="Rho-GAP" evidence="2">
    <location>
        <begin position="480"/>
        <end position="669"/>
    </location>
</feature>
<dbReference type="RefSeq" id="XP_064673701.1">
    <property type="nucleotide sequence ID" value="XM_064808941.1"/>
</dbReference>
<reference evidence="3" key="1">
    <citation type="journal article" date="2023" name="Mol. Phylogenet. Evol.">
        <title>Genome-scale phylogeny and comparative genomics of the fungal order Sordariales.</title>
        <authorList>
            <person name="Hensen N."/>
            <person name="Bonometti L."/>
            <person name="Westerberg I."/>
            <person name="Brannstrom I.O."/>
            <person name="Guillou S."/>
            <person name="Cros-Aarteil S."/>
            <person name="Calhoun S."/>
            <person name="Haridas S."/>
            <person name="Kuo A."/>
            <person name="Mondo S."/>
            <person name="Pangilinan J."/>
            <person name="Riley R."/>
            <person name="LaButti K."/>
            <person name="Andreopoulos B."/>
            <person name="Lipzen A."/>
            <person name="Chen C."/>
            <person name="Yan M."/>
            <person name="Daum C."/>
            <person name="Ng V."/>
            <person name="Clum A."/>
            <person name="Steindorff A."/>
            <person name="Ohm R.A."/>
            <person name="Martin F."/>
            <person name="Silar P."/>
            <person name="Natvig D.O."/>
            <person name="Lalanne C."/>
            <person name="Gautier V."/>
            <person name="Ament-Velasquez S.L."/>
            <person name="Kruys A."/>
            <person name="Hutchinson M.I."/>
            <person name="Powell A.J."/>
            <person name="Barry K."/>
            <person name="Miller A.N."/>
            <person name="Grigoriev I.V."/>
            <person name="Debuchy R."/>
            <person name="Gladieux P."/>
            <person name="Hiltunen Thoren M."/>
            <person name="Johannesson H."/>
        </authorList>
    </citation>
    <scope>NUCLEOTIDE SEQUENCE</scope>
    <source>
        <strain evidence="3">CBS 508.74</strain>
    </source>
</reference>